<sequence length="101" mass="11799">MKRPYISNETGFGSAPRNYISDKLIKTVKVGKALLLQTKEYVEADNFKKGVILGQHFNNLFYKFIQEQCSGDIYWGRKNNCHNYARFCLEYLHLSWPDSVV</sequence>
<dbReference type="RefSeq" id="XP_638346.1">
    <property type="nucleotide sequence ID" value="XM_633254.1"/>
</dbReference>
<accession>Q54NL6</accession>
<keyword evidence="2" id="KW-1185">Reference proteome</keyword>
<dbReference type="GeneID" id="8624971"/>
<dbReference type="VEuPathDB" id="AmoebaDB:DDB_G0285195"/>
<dbReference type="PANTHER" id="PTHR36197:SF2">
    <property type="entry name" value="LRAT DOMAIN-CONTAINING PROTEIN-RELATED"/>
    <property type="match status" value="1"/>
</dbReference>
<organism evidence="1 2">
    <name type="scientific">Dictyostelium discoideum</name>
    <name type="common">Social amoeba</name>
    <dbReference type="NCBI Taxonomy" id="44689"/>
    <lineage>
        <taxon>Eukaryota</taxon>
        <taxon>Amoebozoa</taxon>
        <taxon>Evosea</taxon>
        <taxon>Eumycetozoa</taxon>
        <taxon>Dictyostelia</taxon>
        <taxon>Dictyosteliales</taxon>
        <taxon>Dictyosteliaceae</taxon>
        <taxon>Dictyostelium</taxon>
    </lineage>
</organism>
<dbReference type="KEGG" id="ddi:DDB_G0285195"/>
<evidence type="ECO:0000313" key="2">
    <source>
        <dbReference type="Proteomes" id="UP000002195"/>
    </source>
</evidence>
<dbReference type="InParanoid" id="Q54NL6"/>
<dbReference type="PANTHER" id="PTHR36197">
    <property type="entry name" value="LRAT DOMAIN-CONTAINING PROTEIN-RELATED"/>
    <property type="match status" value="1"/>
</dbReference>
<dbReference type="AlphaFoldDB" id="Q54NL6"/>
<dbReference type="Proteomes" id="UP000002195">
    <property type="component" value="Unassembled WGS sequence"/>
</dbReference>
<dbReference type="EMBL" id="AAFI02000075">
    <property type="protein sequence ID" value="EAL64854.1"/>
    <property type="molecule type" value="Genomic_DNA"/>
</dbReference>
<gene>
    <name evidence="1" type="ORF">DDB_G0285195</name>
</gene>
<dbReference type="PaxDb" id="44689-DDB0215813"/>
<comment type="caution">
    <text evidence="1">The sequence shown here is derived from an EMBL/GenBank/DDBJ whole genome shotgun (WGS) entry which is preliminary data.</text>
</comment>
<proteinExistence type="predicted"/>
<evidence type="ECO:0000313" key="1">
    <source>
        <dbReference type="EMBL" id="EAL64854.1"/>
    </source>
</evidence>
<dbReference type="HOGENOM" id="CLU_2296985_0_0_1"/>
<name>Q54NL6_DICDI</name>
<reference evidence="1 2" key="1">
    <citation type="journal article" date="2005" name="Nature">
        <title>The genome of the social amoeba Dictyostelium discoideum.</title>
        <authorList>
            <consortium name="The Dictyostelium discoideum Sequencing Consortium"/>
            <person name="Eichinger L."/>
            <person name="Pachebat J.A."/>
            <person name="Glockner G."/>
            <person name="Rajandream M.A."/>
            <person name="Sucgang R."/>
            <person name="Berriman M."/>
            <person name="Song J."/>
            <person name="Olsen R."/>
            <person name="Szafranski K."/>
            <person name="Xu Q."/>
            <person name="Tunggal B."/>
            <person name="Kummerfeld S."/>
            <person name="Madera M."/>
            <person name="Konfortov B.A."/>
            <person name="Rivero F."/>
            <person name="Bankier A.T."/>
            <person name="Lehmann R."/>
            <person name="Hamlin N."/>
            <person name="Davies R."/>
            <person name="Gaudet P."/>
            <person name="Fey P."/>
            <person name="Pilcher K."/>
            <person name="Chen G."/>
            <person name="Saunders D."/>
            <person name="Sodergren E."/>
            <person name="Davis P."/>
            <person name="Kerhornou A."/>
            <person name="Nie X."/>
            <person name="Hall N."/>
            <person name="Anjard C."/>
            <person name="Hemphill L."/>
            <person name="Bason N."/>
            <person name="Farbrother P."/>
            <person name="Desany B."/>
            <person name="Just E."/>
            <person name="Morio T."/>
            <person name="Rost R."/>
            <person name="Churcher C."/>
            <person name="Cooper J."/>
            <person name="Haydock S."/>
            <person name="van Driessche N."/>
            <person name="Cronin A."/>
            <person name="Goodhead I."/>
            <person name="Muzny D."/>
            <person name="Mourier T."/>
            <person name="Pain A."/>
            <person name="Lu M."/>
            <person name="Harper D."/>
            <person name="Lindsay R."/>
            <person name="Hauser H."/>
            <person name="James K."/>
            <person name="Quiles M."/>
            <person name="Madan Babu M."/>
            <person name="Saito T."/>
            <person name="Buchrieser C."/>
            <person name="Wardroper A."/>
            <person name="Felder M."/>
            <person name="Thangavelu M."/>
            <person name="Johnson D."/>
            <person name="Knights A."/>
            <person name="Loulseged H."/>
            <person name="Mungall K."/>
            <person name="Oliver K."/>
            <person name="Price C."/>
            <person name="Quail M.A."/>
            <person name="Urushihara H."/>
            <person name="Hernandez J."/>
            <person name="Rabbinowitsch E."/>
            <person name="Steffen D."/>
            <person name="Sanders M."/>
            <person name="Ma J."/>
            <person name="Kohara Y."/>
            <person name="Sharp S."/>
            <person name="Simmonds M."/>
            <person name="Spiegler S."/>
            <person name="Tivey A."/>
            <person name="Sugano S."/>
            <person name="White B."/>
            <person name="Walker D."/>
            <person name="Woodward J."/>
            <person name="Winckler T."/>
            <person name="Tanaka Y."/>
            <person name="Shaulsky G."/>
            <person name="Schleicher M."/>
            <person name="Weinstock G."/>
            <person name="Rosenthal A."/>
            <person name="Cox E.C."/>
            <person name="Chisholm R.L."/>
            <person name="Gibbs R."/>
            <person name="Loomis W.F."/>
            <person name="Platzer M."/>
            <person name="Kay R.R."/>
            <person name="Williams J."/>
            <person name="Dear P.H."/>
            <person name="Noegel A.A."/>
            <person name="Barrell B."/>
            <person name="Kuspa A."/>
        </authorList>
    </citation>
    <scope>NUCLEOTIDE SEQUENCE [LARGE SCALE GENOMIC DNA]</scope>
    <source>
        <strain evidence="1 2">AX4</strain>
    </source>
</reference>
<protein>
    <submittedName>
        <fullName evidence="1">Uncharacterized protein</fullName>
    </submittedName>
</protein>